<feature type="region of interest" description="Disordered" evidence="1">
    <location>
        <begin position="26"/>
        <end position="98"/>
    </location>
</feature>
<organism evidence="3 4">
    <name type="scientific">Cylicocyclus nassatus</name>
    <name type="common">Nematode worm</name>
    <dbReference type="NCBI Taxonomy" id="53992"/>
    <lineage>
        <taxon>Eukaryota</taxon>
        <taxon>Metazoa</taxon>
        <taxon>Ecdysozoa</taxon>
        <taxon>Nematoda</taxon>
        <taxon>Chromadorea</taxon>
        <taxon>Rhabditida</taxon>
        <taxon>Rhabditina</taxon>
        <taxon>Rhabditomorpha</taxon>
        <taxon>Strongyloidea</taxon>
        <taxon>Strongylidae</taxon>
        <taxon>Cylicocyclus</taxon>
    </lineage>
</organism>
<evidence type="ECO:0000256" key="1">
    <source>
        <dbReference type="SAM" id="MobiDB-lite"/>
    </source>
</evidence>
<reference evidence="3" key="1">
    <citation type="submission" date="2023-07" db="EMBL/GenBank/DDBJ databases">
        <authorList>
            <consortium name="CYATHOMIX"/>
        </authorList>
    </citation>
    <scope>NUCLEOTIDE SEQUENCE</scope>
    <source>
        <strain evidence="3">N/A</strain>
    </source>
</reference>
<keyword evidence="4" id="KW-1185">Reference proteome</keyword>
<sequence>MFLTKFAILLVVGIAVCRACQGNMRSRQERQQLRSAQTAIAEGDTAAASQLTGAAPATRGSSPPARSPAAARARAQAAANARSRTADGQTRGEYSPFSILPEDNFVDEAFAVNSEVRKGW</sequence>
<evidence type="ECO:0000313" key="4">
    <source>
        <dbReference type="Proteomes" id="UP001176961"/>
    </source>
</evidence>
<evidence type="ECO:0000256" key="2">
    <source>
        <dbReference type="SAM" id="SignalP"/>
    </source>
</evidence>
<gene>
    <name evidence="3" type="ORF">CYNAS_LOCUS16398</name>
</gene>
<accession>A0AA36MBG5</accession>
<feature type="chain" id="PRO_5041202983" description="Secreted protein" evidence="2">
    <location>
        <begin position="20"/>
        <end position="120"/>
    </location>
</feature>
<feature type="signal peptide" evidence="2">
    <location>
        <begin position="1"/>
        <end position="19"/>
    </location>
</feature>
<proteinExistence type="predicted"/>
<keyword evidence="2" id="KW-0732">Signal</keyword>
<comment type="caution">
    <text evidence="3">The sequence shown here is derived from an EMBL/GenBank/DDBJ whole genome shotgun (WGS) entry which is preliminary data.</text>
</comment>
<feature type="compositionally biased region" description="Low complexity" evidence="1">
    <location>
        <begin position="54"/>
        <end position="83"/>
    </location>
</feature>
<dbReference type="Proteomes" id="UP001176961">
    <property type="component" value="Unassembled WGS sequence"/>
</dbReference>
<evidence type="ECO:0000313" key="3">
    <source>
        <dbReference type="EMBL" id="CAJ0604415.1"/>
    </source>
</evidence>
<dbReference type="EMBL" id="CATQJL010000305">
    <property type="protein sequence ID" value="CAJ0604415.1"/>
    <property type="molecule type" value="Genomic_DNA"/>
</dbReference>
<protein>
    <recommendedName>
        <fullName evidence="5">Secreted protein</fullName>
    </recommendedName>
</protein>
<dbReference type="AlphaFoldDB" id="A0AA36MBG5"/>
<name>A0AA36MBG5_CYLNA</name>
<evidence type="ECO:0008006" key="5">
    <source>
        <dbReference type="Google" id="ProtNLM"/>
    </source>
</evidence>